<dbReference type="PANTHER" id="PTHR43133:SF8">
    <property type="entry name" value="RNA POLYMERASE SIGMA FACTOR HI_1459-RELATED"/>
    <property type="match status" value="1"/>
</dbReference>
<evidence type="ECO:0000256" key="2">
    <source>
        <dbReference type="ARBA" id="ARBA00023015"/>
    </source>
</evidence>
<comment type="caution">
    <text evidence="9">The sequence shown here is derived from an EMBL/GenBank/DDBJ whole genome shotgun (WGS) entry which is preliminary data.</text>
</comment>
<evidence type="ECO:0000259" key="8">
    <source>
        <dbReference type="Pfam" id="PF08281"/>
    </source>
</evidence>
<proteinExistence type="inferred from homology"/>
<dbReference type="SUPFAM" id="SSF88659">
    <property type="entry name" value="Sigma3 and sigma4 domains of RNA polymerase sigma factors"/>
    <property type="match status" value="1"/>
</dbReference>
<dbReference type="Gene3D" id="1.10.1740.10">
    <property type="match status" value="1"/>
</dbReference>
<evidence type="ECO:0000259" key="7">
    <source>
        <dbReference type="Pfam" id="PF04542"/>
    </source>
</evidence>
<protein>
    <submittedName>
        <fullName evidence="9">RNA polymerase</fullName>
    </submittedName>
</protein>
<evidence type="ECO:0000256" key="6">
    <source>
        <dbReference type="SAM" id="MobiDB-lite"/>
    </source>
</evidence>
<reference evidence="9 10" key="1">
    <citation type="submission" date="2015-09" db="EMBL/GenBank/DDBJ databases">
        <title>Genome sequencing project for genomic taxonomy and phylogenomics of Bacillus-like bacteria.</title>
        <authorList>
            <person name="Liu B."/>
            <person name="Wang J."/>
            <person name="Zhu Y."/>
            <person name="Liu G."/>
            <person name="Chen Q."/>
            <person name="Chen Z."/>
            <person name="Lan J."/>
            <person name="Che J."/>
            <person name="Ge C."/>
            <person name="Shi H."/>
            <person name="Pan Z."/>
            <person name="Liu X."/>
        </authorList>
    </citation>
    <scope>NUCLEOTIDE SEQUENCE [LARGE SCALE GENOMIC DNA]</scope>
    <source>
        <strain evidence="9 10">DSM 8552</strain>
    </source>
</reference>
<name>A0ABR5N2H0_BRECH</name>
<evidence type="ECO:0000256" key="5">
    <source>
        <dbReference type="ARBA" id="ARBA00023163"/>
    </source>
</evidence>
<dbReference type="Pfam" id="PF04542">
    <property type="entry name" value="Sigma70_r2"/>
    <property type="match status" value="1"/>
</dbReference>
<keyword evidence="4" id="KW-0238">DNA-binding</keyword>
<dbReference type="InterPro" id="IPR013249">
    <property type="entry name" value="RNA_pol_sigma70_r4_t2"/>
</dbReference>
<dbReference type="InterPro" id="IPR014284">
    <property type="entry name" value="RNA_pol_sigma-70_dom"/>
</dbReference>
<evidence type="ECO:0000256" key="4">
    <source>
        <dbReference type="ARBA" id="ARBA00023125"/>
    </source>
</evidence>
<dbReference type="SUPFAM" id="SSF88946">
    <property type="entry name" value="Sigma2 domain of RNA polymerase sigma factors"/>
    <property type="match status" value="1"/>
</dbReference>
<dbReference type="Gene3D" id="1.10.10.10">
    <property type="entry name" value="Winged helix-like DNA-binding domain superfamily/Winged helix DNA-binding domain"/>
    <property type="match status" value="1"/>
</dbReference>
<dbReference type="InterPro" id="IPR039425">
    <property type="entry name" value="RNA_pol_sigma-70-like"/>
</dbReference>
<feature type="domain" description="RNA polymerase sigma factor 70 region 4 type 2" evidence="8">
    <location>
        <begin position="98"/>
        <end position="150"/>
    </location>
</feature>
<comment type="similarity">
    <text evidence="1">Belongs to the sigma-70 factor family. ECF subfamily.</text>
</comment>
<dbReference type="RefSeq" id="WP_055747285.1">
    <property type="nucleotide sequence ID" value="NZ_LJJB01000013.1"/>
</dbReference>
<gene>
    <name evidence="9" type="ORF">AN963_25335</name>
</gene>
<evidence type="ECO:0000256" key="1">
    <source>
        <dbReference type="ARBA" id="ARBA00010641"/>
    </source>
</evidence>
<evidence type="ECO:0000313" key="10">
    <source>
        <dbReference type="Proteomes" id="UP000051063"/>
    </source>
</evidence>
<dbReference type="InterPro" id="IPR013324">
    <property type="entry name" value="RNA_pol_sigma_r3/r4-like"/>
</dbReference>
<dbReference type="PANTHER" id="PTHR43133">
    <property type="entry name" value="RNA POLYMERASE ECF-TYPE SIGMA FACTO"/>
    <property type="match status" value="1"/>
</dbReference>
<dbReference type="EMBL" id="LJJB01000013">
    <property type="protein sequence ID" value="KQL44695.1"/>
    <property type="molecule type" value="Genomic_DNA"/>
</dbReference>
<accession>A0ABR5N2H0</accession>
<dbReference type="InterPro" id="IPR013325">
    <property type="entry name" value="RNA_pol_sigma_r2"/>
</dbReference>
<sequence length="247" mass="28200">MTAASFAHLEHFLPELKLVCLQLAKNHWDAQDLMQETLTKLYRSIEISPDRELSKSYIKRIATNAWIDHCRKKQVSPSDEFVEELYHGSALDDFSIRESFEQLADRLNARQMVLILLMDIFAFTAPETAKLLHTTTGAVKEGVKRARLRLQALAAQVKDEDEKPLEPATRKKQRTIASRSANESVTKEMLEQFLEAFRAGDPLAICRTYFLLTEKGMSVERVAVVGDRLTFTVRDPNGHLLSFFQNC</sequence>
<feature type="domain" description="RNA polymerase sigma-70 region 2" evidence="7">
    <location>
        <begin position="10"/>
        <end position="74"/>
    </location>
</feature>
<dbReference type="InterPro" id="IPR007627">
    <property type="entry name" value="RNA_pol_sigma70_r2"/>
</dbReference>
<dbReference type="Proteomes" id="UP000051063">
    <property type="component" value="Unassembled WGS sequence"/>
</dbReference>
<organism evidence="9 10">
    <name type="scientific">Brevibacillus choshinensis</name>
    <dbReference type="NCBI Taxonomy" id="54911"/>
    <lineage>
        <taxon>Bacteria</taxon>
        <taxon>Bacillati</taxon>
        <taxon>Bacillota</taxon>
        <taxon>Bacilli</taxon>
        <taxon>Bacillales</taxon>
        <taxon>Paenibacillaceae</taxon>
        <taxon>Brevibacillus</taxon>
    </lineage>
</organism>
<keyword evidence="3" id="KW-0731">Sigma factor</keyword>
<dbReference type="InterPro" id="IPR036388">
    <property type="entry name" value="WH-like_DNA-bd_sf"/>
</dbReference>
<dbReference type="Pfam" id="PF08281">
    <property type="entry name" value="Sigma70_r4_2"/>
    <property type="match status" value="1"/>
</dbReference>
<evidence type="ECO:0000256" key="3">
    <source>
        <dbReference type="ARBA" id="ARBA00023082"/>
    </source>
</evidence>
<feature type="region of interest" description="Disordered" evidence="6">
    <location>
        <begin position="161"/>
        <end position="180"/>
    </location>
</feature>
<evidence type="ECO:0000313" key="9">
    <source>
        <dbReference type="EMBL" id="KQL44695.1"/>
    </source>
</evidence>
<dbReference type="NCBIfam" id="TIGR02937">
    <property type="entry name" value="sigma70-ECF"/>
    <property type="match status" value="1"/>
</dbReference>
<keyword evidence="2" id="KW-0805">Transcription regulation</keyword>
<keyword evidence="5" id="KW-0804">Transcription</keyword>
<keyword evidence="10" id="KW-1185">Reference proteome</keyword>